<dbReference type="EMBL" id="JAPDFW010000069">
    <property type="protein sequence ID" value="KAJ5074768.1"/>
    <property type="molecule type" value="Genomic_DNA"/>
</dbReference>
<dbReference type="Proteomes" id="UP001149090">
    <property type="component" value="Unassembled WGS sequence"/>
</dbReference>
<dbReference type="AlphaFoldDB" id="A0A9Q0LNQ5"/>
<keyword evidence="2" id="KW-1185">Reference proteome</keyword>
<comment type="caution">
    <text evidence="1">The sequence shown here is derived from an EMBL/GenBank/DDBJ whole genome shotgun (WGS) entry which is preliminary data.</text>
</comment>
<evidence type="ECO:0000313" key="2">
    <source>
        <dbReference type="Proteomes" id="UP001149090"/>
    </source>
</evidence>
<accession>A0A9Q0LNQ5</accession>
<sequence length="126" mass="15016">MARKALFVLHFTLFQFCFLIRKFDFAFEPYDDTQGRNRAEIILLCVLEIVMISSFVFVSDESGDTKAKERIETFILILIWMREMYLPKEYISIHLIKEFINISSLIEDINDRIIEDIVSDLIQFTY</sequence>
<organism evidence="1 2">
    <name type="scientific">Anaeramoeba ignava</name>
    <name type="common">Anaerobic marine amoeba</name>
    <dbReference type="NCBI Taxonomy" id="1746090"/>
    <lineage>
        <taxon>Eukaryota</taxon>
        <taxon>Metamonada</taxon>
        <taxon>Anaeramoebidae</taxon>
        <taxon>Anaeramoeba</taxon>
    </lineage>
</organism>
<protein>
    <submittedName>
        <fullName evidence="1">Uncharacterized protein</fullName>
    </submittedName>
</protein>
<reference evidence="1" key="1">
    <citation type="submission" date="2022-10" db="EMBL/GenBank/DDBJ databases">
        <title>Novel sulphate-reducing endosymbionts in the free-living metamonad Anaeramoeba.</title>
        <authorList>
            <person name="Jerlstrom-Hultqvist J."/>
            <person name="Cepicka I."/>
            <person name="Gallot-Lavallee L."/>
            <person name="Salas-Leiva D."/>
            <person name="Curtis B.A."/>
            <person name="Zahonova K."/>
            <person name="Pipaliya S."/>
            <person name="Dacks J."/>
            <person name="Roger A.J."/>
        </authorList>
    </citation>
    <scope>NUCLEOTIDE SEQUENCE</scope>
    <source>
        <strain evidence="1">BMAN</strain>
    </source>
</reference>
<name>A0A9Q0LNQ5_ANAIG</name>
<evidence type="ECO:0000313" key="1">
    <source>
        <dbReference type="EMBL" id="KAJ5074768.1"/>
    </source>
</evidence>
<proteinExistence type="predicted"/>
<gene>
    <name evidence="1" type="ORF">M0811_08123</name>
</gene>